<dbReference type="PATRIC" id="fig|1261556.5.peg.3927"/>
<dbReference type="RefSeq" id="WP_003476363.1">
    <property type="nucleotide sequence ID" value="NZ_LT604072.1"/>
</dbReference>
<sequence length="490" mass="52802">MTTATGSSLLRYADDPQRALWERLQAYRFGEDDAALPAFVRRVAKEADIPPALAAQAVEEYRRFCFLACTAQEQATPSPLLDQVWHTHLTDTREYWQRFCPQVLRITLHHQPGRGDAADAVRHREQYRATLERYWRHFGEPPASCWPPAMAAHAQVYTVGPRERCWRMPREGGKAVWIWALITLLLGMCLAPFNDAASPLHWRGGSFLLLFFASIGLACAAAARVRRMVRGIGQHRALMQVDSAELAYLAGGSERVAEMQLGLLLSCGAVRLHAPRRTRRRASADLQDTGVEAPASLQRALLLVRANPQLTRALQALRDDARPLRDALIGKRLWLGRGQAWCARLAGAAPLLMLWLVGLRKIQIGLQLQRPVGFLVAAMVVVTLVALGFLLTPPRRNLAGERLLAERDAALLTDAGPRHTAQALDLAQPLALAGTGMLLGTPWADYHSLRAPIASGSGGSGCSSSGCGGGGGGGGGGGCSSGCGGCGGGS</sequence>
<dbReference type="AlphaFoldDB" id="A0A1C3TTC5"/>
<feature type="transmembrane region" description="Helical" evidence="1">
    <location>
        <begin position="176"/>
        <end position="193"/>
    </location>
</feature>
<dbReference type="EMBL" id="LT604072">
    <property type="protein sequence ID" value="SCB06446.1"/>
    <property type="molecule type" value="Genomic_DNA"/>
</dbReference>
<keyword evidence="1" id="KW-0812">Transmembrane</keyword>
<feature type="transmembrane region" description="Helical" evidence="1">
    <location>
        <begin position="205"/>
        <end position="225"/>
    </location>
</feature>
<dbReference type="Proteomes" id="UP000093071">
    <property type="component" value="Chromosome I"/>
</dbReference>
<name>A0A1C3TTC5_XANCT</name>
<gene>
    <name evidence="2" type="ORF">BN444_01351</name>
</gene>
<dbReference type="NCBIfam" id="TIGR04222">
    <property type="entry name" value="near_uncomplex"/>
    <property type="match status" value="1"/>
</dbReference>
<feature type="transmembrane region" description="Helical" evidence="1">
    <location>
        <begin position="371"/>
        <end position="392"/>
    </location>
</feature>
<dbReference type="InterPro" id="IPR026467">
    <property type="entry name" value="Ser/Gly_Cys_C_dom"/>
</dbReference>
<keyword evidence="1" id="KW-0472">Membrane</keyword>
<organism evidence="2 3">
    <name type="scientific">Xanthomonas translucens pv. translucens DSM 18974</name>
    <dbReference type="NCBI Taxonomy" id="1261556"/>
    <lineage>
        <taxon>Bacteria</taxon>
        <taxon>Pseudomonadati</taxon>
        <taxon>Pseudomonadota</taxon>
        <taxon>Gammaproteobacteria</taxon>
        <taxon>Lysobacterales</taxon>
        <taxon>Lysobacteraceae</taxon>
        <taxon>Xanthomonas</taxon>
        <taxon>Xanthomonas translucens group</taxon>
    </lineage>
</organism>
<reference evidence="3" key="1">
    <citation type="submission" date="2016-07" db="EMBL/GenBank/DDBJ databases">
        <authorList>
            <person name="Jaenicke Sebastian"/>
        </authorList>
    </citation>
    <scope>NUCLEOTIDE SEQUENCE [LARGE SCALE GENOMIC DNA]</scope>
</reference>
<feature type="transmembrane region" description="Helical" evidence="1">
    <location>
        <begin position="341"/>
        <end position="359"/>
    </location>
</feature>
<evidence type="ECO:0000313" key="3">
    <source>
        <dbReference type="Proteomes" id="UP000093071"/>
    </source>
</evidence>
<accession>A0A1C3TTC5</accession>
<keyword evidence="1" id="KW-1133">Transmembrane helix</keyword>
<evidence type="ECO:0000256" key="1">
    <source>
        <dbReference type="SAM" id="Phobius"/>
    </source>
</evidence>
<proteinExistence type="predicted"/>
<protein>
    <submittedName>
        <fullName evidence="2">Conserved hypothetical membrane protein</fullName>
    </submittedName>
</protein>
<evidence type="ECO:0000313" key="2">
    <source>
        <dbReference type="EMBL" id="SCB06446.1"/>
    </source>
</evidence>